<dbReference type="AlphaFoldDB" id="A0AA88DZ50"/>
<protein>
    <submittedName>
        <fullName evidence="2">Uncharacterized protein</fullName>
    </submittedName>
</protein>
<reference evidence="2" key="1">
    <citation type="submission" date="2023-07" db="EMBL/GenBank/DDBJ databases">
        <title>draft genome sequence of fig (Ficus carica).</title>
        <authorList>
            <person name="Takahashi T."/>
            <person name="Nishimura K."/>
        </authorList>
    </citation>
    <scope>NUCLEOTIDE SEQUENCE</scope>
</reference>
<proteinExistence type="predicted"/>
<feature type="region of interest" description="Disordered" evidence="1">
    <location>
        <begin position="1"/>
        <end position="42"/>
    </location>
</feature>
<evidence type="ECO:0000256" key="1">
    <source>
        <dbReference type="SAM" id="MobiDB-lite"/>
    </source>
</evidence>
<evidence type="ECO:0000313" key="3">
    <source>
        <dbReference type="Proteomes" id="UP001187192"/>
    </source>
</evidence>
<dbReference type="Proteomes" id="UP001187192">
    <property type="component" value="Unassembled WGS sequence"/>
</dbReference>
<sequence>MEKELRSSSKAECSLGGHCVEEKEGNGEKRNIKRKSRNRREKDIEAISSWQLKW</sequence>
<evidence type="ECO:0000313" key="2">
    <source>
        <dbReference type="EMBL" id="GMN64962.1"/>
    </source>
</evidence>
<accession>A0AA88DZ50</accession>
<organism evidence="2 3">
    <name type="scientific">Ficus carica</name>
    <name type="common">Common fig</name>
    <dbReference type="NCBI Taxonomy" id="3494"/>
    <lineage>
        <taxon>Eukaryota</taxon>
        <taxon>Viridiplantae</taxon>
        <taxon>Streptophyta</taxon>
        <taxon>Embryophyta</taxon>
        <taxon>Tracheophyta</taxon>
        <taxon>Spermatophyta</taxon>
        <taxon>Magnoliopsida</taxon>
        <taxon>eudicotyledons</taxon>
        <taxon>Gunneridae</taxon>
        <taxon>Pentapetalae</taxon>
        <taxon>rosids</taxon>
        <taxon>fabids</taxon>
        <taxon>Rosales</taxon>
        <taxon>Moraceae</taxon>
        <taxon>Ficeae</taxon>
        <taxon>Ficus</taxon>
    </lineage>
</organism>
<comment type="caution">
    <text evidence="2">The sequence shown here is derived from an EMBL/GenBank/DDBJ whole genome shotgun (WGS) entry which is preliminary data.</text>
</comment>
<name>A0AA88DZ50_FICCA</name>
<dbReference type="EMBL" id="BTGU01000203">
    <property type="protein sequence ID" value="GMN64962.1"/>
    <property type="molecule type" value="Genomic_DNA"/>
</dbReference>
<gene>
    <name evidence="2" type="ORF">TIFTF001_034030</name>
</gene>
<keyword evidence="3" id="KW-1185">Reference proteome</keyword>
<feature type="compositionally biased region" description="Basic and acidic residues" evidence="1">
    <location>
        <begin position="19"/>
        <end position="30"/>
    </location>
</feature>